<evidence type="ECO:0000256" key="1">
    <source>
        <dbReference type="SAM" id="SignalP"/>
    </source>
</evidence>
<dbReference type="Gene3D" id="2.60.40.1120">
    <property type="entry name" value="Carboxypeptidase-like, regulatory domain"/>
    <property type="match status" value="1"/>
</dbReference>
<name>A0A372NZ70_9SPHI</name>
<keyword evidence="3" id="KW-1185">Reference proteome</keyword>
<dbReference type="InterPro" id="IPR043741">
    <property type="entry name" value="DUF5686"/>
</dbReference>
<evidence type="ECO:0000313" key="2">
    <source>
        <dbReference type="EMBL" id="RFZ95201.1"/>
    </source>
</evidence>
<organism evidence="2 3">
    <name type="scientific">Mucilaginibacter conchicola</name>
    <dbReference type="NCBI Taxonomy" id="2303333"/>
    <lineage>
        <taxon>Bacteria</taxon>
        <taxon>Pseudomonadati</taxon>
        <taxon>Bacteroidota</taxon>
        <taxon>Sphingobacteriia</taxon>
        <taxon>Sphingobacteriales</taxon>
        <taxon>Sphingobacteriaceae</taxon>
        <taxon>Mucilaginibacter</taxon>
    </lineage>
</organism>
<comment type="caution">
    <text evidence="2">The sequence shown here is derived from an EMBL/GenBank/DDBJ whole genome shotgun (WGS) entry which is preliminary data.</text>
</comment>
<dbReference type="OrthoDB" id="983143at2"/>
<dbReference type="AlphaFoldDB" id="A0A372NZ70"/>
<sequence>MRNALLLVLLTLFISPVFAQTYIVKGKVTDGTGKGIPFASVYIRNTTKGTSANSDGSYSLTLPSGKYEVIFKAVGYKQVSDIITLGSDIILDAALGVEQYQLNEVSIKSGGEDPAYDIIRRAIKKRKTYLNEVNAYTCEVYIKGLQRLLAAPKKFMGFDVQKFALQNGLDSNRRGIVYLSESQSKYSFMKPDKVHEEMISSKVSGSNRAFSFNRASDIQVNFYENMQNWDGISNRPVISPIADNALSFYKYKLIGATIENGETINKIQVTPRNENNPCFSGYIYILEDTWRLQSLSLYITKKANINFVDTLRVDEQYVPINNKVWMPASMKFEFNGGFMGFKFAGYFVSLYKDYDINPQLDKSQFKETLRISKGINKMDSVYWQQQRPIPLTDEEKTDYKKKEVLAAKRESKQYLDSIDNENNKVNATRLILRGYYHRNRFKHEYFTTSSLISAVQYNTVEGLSLNYGGLFSKVIDSLNNRRFAVYGNARYGFSNKLFNAYGGVSIPVGEATTLNLSGGSTITDLSDRQPASTFVNSLYTLLNRQNLGKLYQKQFASASLSTRIYGGWKASASAEWANRKWLDNTAYYSLFHPKGHEFTSNNPLVPDADVPLFENNQSFKVSVRTTYDFSNSYETYPTGRRYLPSKYPTVGIGFTKAIKNVFGSDADYNLITADITKSDIQMGYYGKFSFWVGAGKFFNTKNIYYTDFHHFAGNQVLAYKVGIDKFLLLDYYTYSTGDKYLEGHIEHNFSGLFTNMVPGLRSLKLQEIIDVNYLTTPNLKNYTELGFGFQTNFGLRVMYGTSFNNSEVKANHGLRLGLNF</sequence>
<protein>
    <submittedName>
        <fullName evidence="2">Carboxypeptidase-like regulatory domain-containing protein</fullName>
    </submittedName>
</protein>
<dbReference type="EMBL" id="QWDC01000001">
    <property type="protein sequence ID" value="RFZ95201.1"/>
    <property type="molecule type" value="Genomic_DNA"/>
</dbReference>
<keyword evidence="2" id="KW-0645">Protease</keyword>
<dbReference type="Pfam" id="PF18939">
    <property type="entry name" value="DUF5686"/>
    <property type="match status" value="1"/>
</dbReference>
<keyword evidence="2" id="KW-0378">Hydrolase</keyword>
<dbReference type="RefSeq" id="WP_117390763.1">
    <property type="nucleotide sequence ID" value="NZ_QWDC01000001.1"/>
</dbReference>
<feature type="chain" id="PRO_5016786763" evidence="1">
    <location>
        <begin position="20"/>
        <end position="820"/>
    </location>
</feature>
<evidence type="ECO:0000313" key="3">
    <source>
        <dbReference type="Proteomes" id="UP000264217"/>
    </source>
</evidence>
<keyword evidence="1" id="KW-0732">Signal</keyword>
<proteinExistence type="predicted"/>
<keyword evidence="2" id="KW-0121">Carboxypeptidase</keyword>
<dbReference type="InterPro" id="IPR008969">
    <property type="entry name" value="CarboxyPept-like_regulatory"/>
</dbReference>
<dbReference type="GO" id="GO:0004180">
    <property type="term" value="F:carboxypeptidase activity"/>
    <property type="evidence" value="ECO:0007669"/>
    <property type="project" value="UniProtKB-KW"/>
</dbReference>
<dbReference type="Proteomes" id="UP000264217">
    <property type="component" value="Unassembled WGS sequence"/>
</dbReference>
<feature type="signal peptide" evidence="1">
    <location>
        <begin position="1"/>
        <end position="19"/>
    </location>
</feature>
<gene>
    <name evidence="2" type="ORF">D0C36_06650</name>
</gene>
<dbReference type="SUPFAM" id="SSF49464">
    <property type="entry name" value="Carboxypeptidase regulatory domain-like"/>
    <property type="match status" value="1"/>
</dbReference>
<reference evidence="2 3" key="1">
    <citation type="submission" date="2018-08" db="EMBL/GenBank/DDBJ databases">
        <title>Mucilaginibacter sp. MYSH2.</title>
        <authorList>
            <person name="Seo T."/>
        </authorList>
    </citation>
    <scope>NUCLEOTIDE SEQUENCE [LARGE SCALE GENOMIC DNA]</scope>
    <source>
        <strain evidence="2 3">MYSH2</strain>
    </source>
</reference>
<accession>A0A372NZ70</accession>
<dbReference type="Pfam" id="PF13715">
    <property type="entry name" value="CarbopepD_reg_2"/>
    <property type="match status" value="1"/>
</dbReference>